<evidence type="ECO:0000313" key="11">
    <source>
        <dbReference type="EMBL" id="MFC0475559.1"/>
    </source>
</evidence>
<keyword evidence="6" id="KW-0862">Zinc</keyword>
<dbReference type="Pfam" id="PF18058">
    <property type="entry name" value="SbsC_C"/>
    <property type="match status" value="1"/>
</dbReference>
<evidence type="ECO:0000256" key="5">
    <source>
        <dbReference type="ARBA" id="ARBA00022801"/>
    </source>
</evidence>
<protein>
    <submittedName>
        <fullName evidence="11">M14 family zinc carboxypeptidase</fullName>
    </submittedName>
</protein>
<dbReference type="InterPro" id="IPR034274">
    <property type="entry name" value="ENP1_M14_CPD"/>
</dbReference>
<evidence type="ECO:0000256" key="3">
    <source>
        <dbReference type="ARBA" id="ARBA00022670"/>
    </source>
</evidence>
<keyword evidence="11" id="KW-0121">Carboxypeptidase</keyword>
<dbReference type="SUPFAM" id="SSF53187">
    <property type="entry name" value="Zn-dependent exopeptidases"/>
    <property type="match status" value="1"/>
</dbReference>
<dbReference type="PRINTS" id="PR00765">
    <property type="entry name" value="CRBOXYPTASEA"/>
</dbReference>
<dbReference type="GO" id="GO:0004180">
    <property type="term" value="F:carboxypeptidase activity"/>
    <property type="evidence" value="ECO:0007669"/>
    <property type="project" value="UniProtKB-KW"/>
</dbReference>
<keyword evidence="12" id="KW-1185">Reference proteome</keyword>
<dbReference type="Gene3D" id="3.40.630.10">
    <property type="entry name" value="Zn peptidases"/>
    <property type="match status" value="1"/>
</dbReference>
<dbReference type="Gene3D" id="1.20.58.780">
    <property type="match status" value="1"/>
</dbReference>
<evidence type="ECO:0000259" key="10">
    <source>
        <dbReference type="PROSITE" id="PS52035"/>
    </source>
</evidence>
<keyword evidence="4" id="KW-0479">Metal-binding</keyword>
<reference evidence="11 12" key="1">
    <citation type="submission" date="2024-09" db="EMBL/GenBank/DDBJ databases">
        <authorList>
            <person name="Sun Q."/>
            <person name="Mori K."/>
        </authorList>
    </citation>
    <scope>NUCLEOTIDE SEQUENCE [LARGE SCALE GENOMIC DNA]</scope>
    <source>
        <strain evidence="11 12">CGMCC 1.9126</strain>
    </source>
</reference>
<feature type="region of interest" description="Disordered" evidence="9">
    <location>
        <begin position="578"/>
        <end position="623"/>
    </location>
</feature>
<dbReference type="PANTHER" id="PTHR11705">
    <property type="entry name" value="PROTEASE FAMILY M14 CARBOXYPEPTIDASE A,B"/>
    <property type="match status" value="1"/>
</dbReference>
<evidence type="ECO:0000256" key="1">
    <source>
        <dbReference type="ARBA" id="ARBA00001947"/>
    </source>
</evidence>
<evidence type="ECO:0000256" key="9">
    <source>
        <dbReference type="SAM" id="MobiDB-lite"/>
    </source>
</evidence>
<comment type="similarity">
    <text evidence="2 8">Belongs to the peptidase M14 family.</text>
</comment>
<keyword evidence="5" id="KW-0378">Hydrolase</keyword>
<feature type="domain" description="Peptidase M14" evidence="10">
    <location>
        <begin position="34"/>
        <end position="330"/>
    </location>
</feature>
<name>A0ABV6KQL5_9BACI</name>
<feature type="compositionally biased region" description="Low complexity" evidence="9">
    <location>
        <begin position="579"/>
        <end position="597"/>
    </location>
</feature>
<evidence type="ECO:0000256" key="8">
    <source>
        <dbReference type="PROSITE-ProRule" id="PRU01379"/>
    </source>
</evidence>
<dbReference type="InterPro" id="IPR041378">
    <property type="entry name" value="S-layer_SbsC_C"/>
</dbReference>
<proteinExistence type="inferred from homology"/>
<dbReference type="Pfam" id="PF00246">
    <property type="entry name" value="Peptidase_M14"/>
    <property type="match status" value="1"/>
</dbReference>
<evidence type="ECO:0000256" key="4">
    <source>
        <dbReference type="ARBA" id="ARBA00022723"/>
    </source>
</evidence>
<evidence type="ECO:0000256" key="6">
    <source>
        <dbReference type="ARBA" id="ARBA00022833"/>
    </source>
</evidence>
<dbReference type="EMBL" id="JBHLUU010000028">
    <property type="protein sequence ID" value="MFC0475559.1"/>
    <property type="molecule type" value="Genomic_DNA"/>
</dbReference>
<dbReference type="PROSITE" id="PS00132">
    <property type="entry name" value="CARBOXYPEPT_ZN_1"/>
    <property type="match status" value="1"/>
</dbReference>
<keyword evidence="7" id="KW-0482">Metalloprotease</keyword>
<gene>
    <name evidence="11" type="ORF">ACFFHF_09890</name>
</gene>
<dbReference type="PROSITE" id="PS52035">
    <property type="entry name" value="PEPTIDASE_M14"/>
    <property type="match status" value="1"/>
</dbReference>
<dbReference type="PANTHER" id="PTHR11705:SF143">
    <property type="entry name" value="SLL0236 PROTEIN"/>
    <property type="match status" value="1"/>
</dbReference>
<evidence type="ECO:0000256" key="2">
    <source>
        <dbReference type="ARBA" id="ARBA00005988"/>
    </source>
</evidence>
<sequence length="623" mass="70108">MKHLRKGIILTLLIIFSVFITEKPASAAVINPNQVYTYVQMEKDIMALAKAYPDLVEYKVIGKSEYGRNIYAISLGKGDPTVFINGAHHAREWLTTTLNMQMIEQYATAYTKGTKISGYDVKNVLNKMTIWFVPMVNPDGVTLQQYGIKAFPSSVHADLIKMNGGSTDFKRWKANAKGVDLNRQYNADWANIKYDPGKPSYKNYKGAAPHSAAEVKAVLNFVTEINPEAAVAYHSSGEVLYWNFHQTGSWYNRDHAYAKKIGQMTGYSLVYPGANPSGGGFTDWFIIQYKRPGFTPEISRAVYETSPPLTEFPRAWSKNQGVGLYVAEVGYQIHQQRVGSVVKKAEQQVNLAISKSKGLRYYYSGSIKSVSDLKVTTSFAKAYQEASKTIQTAEKSLASLPKKEQDRLKATLKQAYSFKNSAAIFIDTMKAGNQLLANVQSFNQTVNSGVLNDTTVQTYHQFSYQLKKTEGLINKLYDPKVRKLTATKFALPAKISKETVIYEISRYMLIQEIHALIDVNNVEIIESKLAELKRLEKRSIEIKKAGNQLYPGKYPELPRFEQILQSMKEELLLEVEALTPNETLEPEQQPTTETNEQVSQPIETNEETTTFPTTDINVETSQP</sequence>
<comment type="caution">
    <text evidence="11">The sequence shown here is derived from an EMBL/GenBank/DDBJ whole genome shotgun (WGS) entry which is preliminary data.</text>
</comment>
<dbReference type="CDD" id="cd06229">
    <property type="entry name" value="M14_Endopeptidase_I"/>
    <property type="match status" value="1"/>
</dbReference>
<organism evidence="11 12">
    <name type="scientific">Robertmurraya beringensis</name>
    <dbReference type="NCBI Taxonomy" id="641660"/>
    <lineage>
        <taxon>Bacteria</taxon>
        <taxon>Bacillati</taxon>
        <taxon>Bacillota</taxon>
        <taxon>Bacilli</taxon>
        <taxon>Bacillales</taxon>
        <taxon>Bacillaceae</taxon>
        <taxon>Robertmurraya</taxon>
    </lineage>
</organism>
<dbReference type="RefSeq" id="WP_377057977.1">
    <property type="nucleotide sequence ID" value="NZ_JBHLUU010000028.1"/>
</dbReference>
<keyword evidence="3" id="KW-0645">Protease</keyword>
<dbReference type="InterPro" id="IPR057246">
    <property type="entry name" value="CARBOXYPEPT_ZN_1"/>
</dbReference>
<comment type="cofactor">
    <cofactor evidence="1">
        <name>Zn(2+)</name>
        <dbReference type="ChEBI" id="CHEBI:29105"/>
    </cofactor>
</comment>
<dbReference type="SMART" id="SM00631">
    <property type="entry name" value="Zn_pept"/>
    <property type="match status" value="1"/>
</dbReference>
<accession>A0ABV6KQL5</accession>
<evidence type="ECO:0000256" key="7">
    <source>
        <dbReference type="ARBA" id="ARBA00023049"/>
    </source>
</evidence>
<dbReference type="Proteomes" id="UP001589738">
    <property type="component" value="Unassembled WGS sequence"/>
</dbReference>
<feature type="active site" description="Proton donor/acceptor" evidence="8">
    <location>
        <position position="297"/>
    </location>
</feature>
<evidence type="ECO:0000313" key="12">
    <source>
        <dbReference type="Proteomes" id="UP001589738"/>
    </source>
</evidence>
<dbReference type="InterPro" id="IPR000834">
    <property type="entry name" value="Peptidase_M14"/>
</dbReference>